<protein>
    <submittedName>
        <fullName evidence="1">Uncharacterized protein</fullName>
    </submittedName>
</protein>
<name>A0ABY5CTI5_9GAMM</name>
<accession>A0ABY5CTI5</accession>
<keyword evidence="2" id="KW-1185">Reference proteome</keyword>
<reference evidence="1" key="1">
    <citation type="journal article" date="2022" name="BMC Genomics">
        <title>Genome sequence of the entomopathogenic Serratia entomophila isolate 626 and characterisation of the species specific itaconate degradation pathway.</title>
        <authorList>
            <person name="Vaughan A.L."/>
            <person name="Altermann E."/>
            <person name="Glare T.R."/>
            <person name="Hurst M.R.H."/>
        </authorList>
    </citation>
    <scope>NUCLEOTIDE SEQUENCE</scope>
    <source>
        <strain evidence="1">626</strain>
    </source>
</reference>
<organism evidence="1 2">
    <name type="scientific">Serratia entomophila</name>
    <dbReference type="NCBI Taxonomy" id="42906"/>
    <lineage>
        <taxon>Bacteria</taxon>
        <taxon>Pseudomonadati</taxon>
        <taxon>Pseudomonadota</taxon>
        <taxon>Gammaproteobacteria</taxon>
        <taxon>Enterobacterales</taxon>
        <taxon>Yersiniaceae</taxon>
        <taxon>Serratia</taxon>
    </lineage>
</organism>
<sequence length="99" mass="11440">MSSSAYKMFQDLVRMSVAGLVQRQLIIAGGVQGRHANFSQRFNPPGERLQMRGERFAEDCVINYPGARHASWVCEKQRMRLHESTMGTLLCIHFRAEWR</sequence>
<dbReference type="GeneID" id="75020737"/>
<evidence type="ECO:0000313" key="1">
    <source>
        <dbReference type="EMBL" id="USV01469.1"/>
    </source>
</evidence>
<dbReference type="EMBL" id="CP074347">
    <property type="protein sequence ID" value="USV01469.1"/>
    <property type="molecule type" value="Genomic_DNA"/>
</dbReference>
<proteinExistence type="predicted"/>
<dbReference type="Proteomes" id="UP001056873">
    <property type="component" value="Chromosome"/>
</dbReference>
<evidence type="ECO:0000313" key="2">
    <source>
        <dbReference type="Proteomes" id="UP001056873"/>
    </source>
</evidence>
<gene>
    <name evidence="1" type="ORF">KFQ06_02715</name>
</gene>
<dbReference type="RefSeq" id="WP_234588168.1">
    <property type="nucleotide sequence ID" value="NZ_CAMIPG010000003.1"/>
</dbReference>